<dbReference type="CDD" id="cd12934">
    <property type="entry name" value="LEM"/>
    <property type="match status" value="1"/>
</dbReference>
<evidence type="ECO:0000256" key="2">
    <source>
        <dbReference type="SAM" id="Phobius"/>
    </source>
</evidence>
<accession>A0A0R3T0M5</accession>
<evidence type="ECO:0000256" key="1">
    <source>
        <dbReference type="SAM" id="MobiDB-lite"/>
    </source>
</evidence>
<feature type="compositionally biased region" description="Low complexity" evidence="1">
    <location>
        <begin position="39"/>
        <end position="48"/>
    </location>
</feature>
<evidence type="ECO:0000313" key="6">
    <source>
        <dbReference type="WBParaSite" id="HNAJ_0000037301-mRNA-1"/>
    </source>
</evidence>
<dbReference type="WBParaSite" id="HNAJ_0000037301-mRNA-1">
    <property type="protein sequence ID" value="HNAJ_0000037301-mRNA-1"/>
    <property type="gene ID" value="HNAJ_0000037301"/>
</dbReference>
<evidence type="ECO:0000313" key="4">
    <source>
        <dbReference type="EMBL" id="VDN96233.1"/>
    </source>
</evidence>
<name>A0A0R3T0M5_RODNA</name>
<sequence length="345" mass="38503">MDITDEELRKQLANYMDNVPPVTGSTRDVLKLKLAKYVSSENTSKSSSANVEKDVEKRASRRQTFASSTSSPKTSNAVESEVSNSPVEQASDKRRKTISVPPRSASPEELQDDFLHNSPISERSPELSQSSPQAPRASFSRSSLNKSRNGESILYEDDNYRVRYFPSSEMPEYPGGVPVFRRRSLHPLNDKEDTSNPYEEFYIRSPRLQAKIDAERIISRVMSGNGTSHPDMYYRGKNSRGNLFPPSGRRSLLKIPSMHSIMDFFSSVILGLCALLLSPFALVRCASSHICSAVGCKTLSVLCLVCILVALTIFFIFSDPFYRNPVAEFADRLSGPLASFMQTKN</sequence>
<dbReference type="PROSITE" id="PS50954">
    <property type="entry name" value="LEM"/>
    <property type="match status" value="1"/>
</dbReference>
<feature type="transmembrane region" description="Helical" evidence="2">
    <location>
        <begin position="264"/>
        <end position="286"/>
    </location>
</feature>
<dbReference type="Gene3D" id="1.10.720.40">
    <property type="match status" value="1"/>
</dbReference>
<gene>
    <name evidence="4" type="ORF">HNAJ_LOCUS374</name>
</gene>
<evidence type="ECO:0000313" key="5">
    <source>
        <dbReference type="Proteomes" id="UP000278807"/>
    </source>
</evidence>
<dbReference type="InterPro" id="IPR003887">
    <property type="entry name" value="LEM_dom"/>
</dbReference>
<dbReference type="OrthoDB" id="118234at2759"/>
<keyword evidence="2" id="KW-1133">Transmembrane helix</keyword>
<feature type="compositionally biased region" description="Polar residues" evidence="1">
    <location>
        <begin position="62"/>
        <end position="88"/>
    </location>
</feature>
<proteinExistence type="predicted"/>
<feature type="domain" description="LEM" evidence="3">
    <location>
        <begin position="1"/>
        <end position="41"/>
    </location>
</feature>
<feature type="compositionally biased region" description="Polar residues" evidence="1">
    <location>
        <begin position="118"/>
        <end position="147"/>
    </location>
</feature>
<dbReference type="SUPFAM" id="SSF63451">
    <property type="entry name" value="LEM domain"/>
    <property type="match status" value="1"/>
</dbReference>
<dbReference type="Proteomes" id="UP000278807">
    <property type="component" value="Unassembled WGS sequence"/>
</dbReference>
<dbReference type="Pfam" id="PF03020">
    <property type="entry name" value="LEM"/>
    <property type="match status" value="1"/>
</dbReference>
<feature type="transmembrane region" description="Helical" evidence="2">
    <location>
        <begin position="298"/>
        <end position="317"/>
    </location>
</feature>
<feature type="region of interest" description="Disordered" evidence="1">
    <location>
        <begin position="38"/>
        <end position="147"/>
    </location>
</feature>
<evidence type="ECO:0000259" key="3">
    <source>
        <dbReference type="PROSITE" id="PS50954"/>
    </source>
</evidence>
<reference evidence="4 5" key="2">
    <citation type="submission" date="2018-11" db="EMBL/GenBank/DDBJ databases">
        <authorList>
            <consortium name="Pathogen Informatics"/>
        </authorList>
    </citation>
    <scope>NUCLEOTIDE SEQUENCE [LARGE SCALE GENOMIC DNA]</scope>
</reference>
<reference evidence="6" key="1">
    <citation type="submission" date="2017-02" db="UniProtKB">
        <authorList>
            <consortium name="WormBaseParasite"/>
        </authorList>
    </citation>
    <scope>IDENTIFICATION</scope>
</reference>
<keyword evidence="5" id="KW-1185">Reference proteome</keyword>
<protein>
    <submittedName>
        <fullName evidence="6">LEM domain-containing protein</fullName>
    </submittedName>
</protein>
<dbReference type="EMBL" id="UZAE01000091">
    <property type="protein sequence ID" value="VDN96233.1"/>
    <property type="molecule type" value="Genomic_DNA"/>
</dbReference>
<organism evidence="6">
    <name type="scientific">Rodentolepis nana</name>
    <name type="common">Dwarf tapeworm</name>
    <name type="synonym">Hymenolepis nana</name>
    <dbReference type="NCBI Taxonomy" id="102285"/>
    <lineage>
        <taxon>Eukaryota</taxon>
        <taxon>Metazoa</taxon>
        <taxon>Spiralia</taxon>
        <taxon>Lophotrochozoa</taxon>
        <taxon>Platyhelminthes</taxon>
        <taxon>Cestoda</taxon>
        <taxon>Eucestoda</taxon>
        <taxon>Cyclophyllidea</taxon>
        <taxon>Hymenolepididae</taxon>
        <taxon>Rodentolepis</taxon>
    </lineage>
</organism>
<keyword evidence="2" id="KW-0812">Transmembrane</keyword>
<dbReference type="AlphaFoldDB" id="A0A0R3T0M5"/>
<dbReference type="InterPro" id="IPR011015">
    <property type="entry name" value="LEM/LEM-like_dom_sf"/>
</dbReference>
<keyword evidence="2" id="KW-0472">Membrane</keyword>